<keyword evidence="16" id="KW-1185">Reference proteome</keyword>
<dbReference type="EC" id="2.7.13.3" evidence="3"/>
<dbReference type="PANTHER" id="PTHR34220:SF7">
    <property type="entry name" value="SENSOR HISTIDINE KINASE YPDA"/>
    <property type="match status" value="1"/>
</dbReference>
<dbReference type="AlphaFoldDB" id="A0A919XKN2"/>
<organism evidence="15 16">
    <name type="scientific">Paenibacillus albilobatus</name>
    <dbReference type="NCBI Taxonomy" id="2716884"/>
    <lineage>
        <taxon>Bacteria</taxon>
        <taxon>Bacillati</taxon>
        <taxon>Bacillota</taxon>
        <taxon>Bacilli</taxon>
        <taxon>Bacillales</taxon>
        <taxon>Paenibacillaceae</taxon>
        <taxon>Paenibacillus</taxon>
    </lineage>
</organism>
<dbReference type="GO" id="GO:0005524">
    <property type="term" value="F:ATP binding"/>
    <property type="evidence" value="ECO:0007669"/>
    <property type="project" value="UniProtKB-KW"/>
</dbReference>
<dbReference type="Proteomes" id="UP000679779">
    <property type="component" value="Unassembled WGS sequence"/>
</dbReference>
<dbReference type="Gene3D" id="3.30.450.20">
    <property type="entry name" value="PAS domain"/>
    <property type="match status" value="2"/>
</dbReference>
<keyword evidence="4" id="KW-1003">Cell membrane</keyword>
<dbReference type="InterPro" id="IPR003660">
    <property type="entry name" value="HAMP_dom"/>
</dbReference>
<evidence type="ECO:0000256" key="9">
    <source>
        <dbReference type="ARBA" id="ARBA00022840"/>
    </source>
</evidence>
<evidence type="ECO:0000313" key="16">
    <source>
        <dbReference type="Proteomes" id="UP000679779"/>
    </source>
</evidence>
<dbReference type="GO" id="GO:0005886">
    <property type="term" value="C:plasma membrane"/>
    <property type="evidence" value="ECO:0007669"/>
    <property type="project" value="UniProtKB-SubCell"/>
</dbReference>
<feature type="transmembrane region" description="Helical" evidence="12">
    <location>
        <begin position="12"/>
        <end position="33"/>
    </location>
</feature>
<evidence type="ECO:0000256" key="2">
    <source>
        <dbReference type="ARBA" id="ARBA00004651"/>
    </source>
</evidence>
<keyword evidence="12" id="KW-1133">Transmembrane helix</keyword>
<feature type="transmembrane region" description="Helical" evidence="12">
    <location>
        <begin position="287"/>
        <end position="311"/>
    </location>
</feature>
<reference evidence="15" key="1">
    <citation type="submission" date="2021-03" db="EMBL/GenBank/DDBJ databases">
        <title>Antimicrobial resistance genes in bacteria isolated from Japanese honey, and their potential for conferring macrolide and lincosamide resistance in the American foulbrood pathogen Paenibacillus larvae.</title>
        <authorList>
            <person name="Okamoto M."/>
            <person name="Kumagai M."/>
            <person name="Kanamori H."/>
            <person name="Takamatsu D."/>
        </authorList>
    </citation>
    <scope>NUCLEOTIDE SEQUENCE</scope>
    <source>
        <strain evidence="15">J2TS6</strain>
    </source>
</reference>
<comment type="subcellular location">
    <subcellularLocation>
        <location evidence="2">Cell membrane</location>
        <topology evidence="2">Multi-pass membrane protein</topology>
    </subcellularLocation>
</comment>
<evidence type="ECO:0000256" key="12">
    <source>
        <dbReference type="SAM" id="Phobius"/>
    </source>
</evidence>
<dbReference type="PANTHER" id="PTHR34220">
    <property type="entry name" value="SENSOR HISTIDINE KINASE YPDA"/>
    <property type="match status" value="1"/>
</dbReference>
<keyword evidence="8 15" id="KW-0418">Kinase</keyword>
<dbReference type="RefSeq" id="WP_160039466.1">
    <property type="nucleotide sequence ID" value="NZ_BORQ01000004.1"/>
</dbReference>
<evidence type="ECO:0000256" key="5">
    <source>
        <dbReference type="ARBA" id="ARBA00022553"/>
    </source>
</evidence>
<keyword evidence="7" id="KW-0547">Nucleotide-binding</keyword>
<dbReference type="SUPFAM" id="SSF55874">
    <property type="entry name" value="ATPase domain of HSP90 chaperone/DNA topoisomerase II/histidine kinase"/>
    <property type="match status" value="1"/>
</dbReference>
<dbReference type="InterPro" id="IPR003594">
    <property type="entry name" value="HATPase_dom"/>
</dbReference>
<comment type="caution">
    <text evidence="15">The sequence shown here is derived from an EMBL/GenBank/DDBJ whole genome shotgun (WGS) entry which is preliminary data.</text>
</comment>
<protein>
    <recommendedName>
        <fullName evidence="3">histidine kinase</fullName>
        <ecNumber evidence="3">2.7.13.3</ecNumber>
    </recommendedName>
</protein>
<keyword evidence="9" id="KW-0067">ATP-binding</keyword>
<evidence type="ECO:0000256" key="3">
    <source>
        <dbReference type="ARBA" id="ARBA00012438"/>
    </source>
</evidence>
<dbReference type="Gene3D" id="6.10.340.10">
    <property type="match status" value="1"/>
</dbReference>
<evidence type="ECO:0000256" key="7">
    <source>
        <dbReference type="ARBA" id="ARBA00022741"/>
    </source>
</evidence>
<evidence type="ECO:0000259" key="13">
    <source>
        <dbReference type="PROSITE" id="PS50109"/>
    </source>
</evidence>
<feature type="domain" description="Histidine kinase" evidence="13">
    <location>
        <begin position="471"/>
        <end position="585"/>
    </location>
</feature>
<dbReference type="PROSITE" id="PS50109">
    <property type="entry name" value="HIS_KIN"/>
    <property type="match status" value="1"/>
</dbReference>
<keyword evidence="10" id="KW-0902">Two-component regulatory system</keyword>
<evidence type="ECO:0000256" key="8">
    <source>
        <dbReference type="ARBA" id="ARBA00022777"/>
    </source>
</evidence>
<dbReference type="GO" id="GO:0000155">
    <property type="term" value="F:phosphorelay sensor kinase activity"/>
    <property type="evidence" value="ECO:0007669"/>
    <property type="project" value="InterPro"/>
</dbReference>
<keyword evidence="5" id="KW-0597">Phosphoprotein</keyword>
<evidence type="ECO:0000256" key="10">
    <source>
        <dbReference type="ARBA" id="ARBA00023012"/>
    </source>
</evidence>
<name>A0A919XKN2_9BACL</name>
<dbReference type="InterPro" id="IPR010559">
    <property type="entry name" value="Sig_transdc_His_kin_internal"/>
</dbReference>
<dbReference type="Pfam" id="PF06580">
    <property type="entry name" value="His_kinase"/>
    <property type="match status" value="1"/>
</dbReference>
<dbReference type="EMBL" id="BORQ01000004">
    <property type="protein sequence ID" value="GIO32580.1"/>
    <property type="molecule type" value="Genomic_DNA"/>
</dbReference>
<keyword evidence="6" id="KW-0808">Transferase</keyword>
<dbReference type="Gene3D" id="3.30.565.10">
    <property type="entry name" value="Histidine kinase-like ATPase, C-terminal domain"/>
    <property type="match status" value="1"/>
</dbReference>
<keyword evidence="12" id="KW-0812">Transmembrane</keyword>
<proteinExistence type="predicted"/>
<evidence type="ECO:0000256" key="1">
    <source>
        <dbReference type="ARBA" id="ARBA00000085"/>
    </source>
</evidence>
<comment type="catalytic activity">
    <reaction evidence="1">
        <text>ATP + protein L-histidine = ADP + protein N-phospho-L-histidine.</text>
        <dbReference type="EC" id="2.7.13.3"/>
    </reaction>
</comment>
<dbReference type="SMART" id="SM00387">
    <property type="entry name" value="HATPase_c"/>
    <property type="match status" value="1"/>
</dbReference>
<evidence type="ECO:0000256" key="6">
    <source>
        <dbReference type="ARBA" id="ARBA00022679"/>
    </source>
</evidence>
<sequence>MKQWLGKSLKHKLSLLIIMTTLVPLLFLGLFSYKTAEGLTEEKAKSSGMNTLRQVEVYLSTMVKDVENMSLFLIGHNGVQNYLKTPESDLLQQTTIINFLTNLAFSKDYVANIIIEPLGTKPPISHKSIAGSDFTDITATIPDYYEQHPKWWSGVHRQWTFEGARKVITLARPIRSTDKYKLIGKVQINLDQGVITRQIRQAALEEGGFVLLLDDKNRIIAGPDEMETNVPLSVYYPNMGAFQGESGFLDYGSGAGKKTVLYNTLSSVNWKLVGIIPTEAYRSQNHYFLILTAVAVSVAMLFVIFFVVFLIQKITKPLSALTAFLKSASPEEPLPAIPVKSIDEVGQLIVSYNRLSSRIVKLTDEVKRNESLKKEADMQALQLQINPHFLYNTLSSIHWLALMNGDAKIADMVGSLSDFLRFSLNNGQEYCQVGQEMMHVRHYANIQSIRYPEKFVFYAHVDGQVQEKLILKLLLQPLVENAMLHGILKREGPGEISVRIVNGPQGMHFSVSDNGLGIPPERLEQLRRQLMEAPGENPQPVRKGGYGLRNVQHRLVLHYGKEAGLHIESLEGAGTTITFAIPYVEDSICLEPASFTVKPDSHDGKGRSA</sequence>
<keyword evidence="11 12" id="KW-0472">Membrane</keyword>
<gene>
    <name evidence="15" type="ORF">J2TS6_37210</name>
</gene>
<dbReference type="InterPro" id="IPR036890">
    <property type="entry name" value="HATPase_C_sf"/>
</dbReference>
<dbReference type="PROSITE" id="PS50885">
    <property type="entry name" value="HAMP"/>
    <property type="match status" value="1"/>
</dbReference>
<dbReference type="Pfam" id="PF02518">
    <property type="entry name" value="HATPase_c"/>
    <property type="match status" value="1"/>
</dbReference>
<accession>A0A919XKN2</accession>
<evidence type="ECO:0000256" key="4">
    <source>
        <dbReference type="ARBA" id="ARBA00022475"/>
    </source>
</evidence>
<evidence type="ECO:0000259" key="14">
    <source>
        <dbReference type="PROSITE" id="PS50885"/>
    </source>
</evidence>
<feature type="domain" description="HAMP" evidence="14">
    <location>
        <begin position="312"/>
        <end position="364"/>
    </location>
</feature>
<evidence type="ECO:0000256" key="11">
    <source>
        <dbReference type="ARBA" id="ARBA00023136"/>
    </source>
</evidence>
<dbReference type="InterPro" id="IPR050640">
    <property type="entry name" value="Bact_2-comp_sensor_kinase"/>
</dbReference>
<evidence type="ECO:0000313" key="15">
    <source>
        <dbReference type="EMBL" id="GIO32580.1"/>
    </source>
</evidence>
<dbReference type="InterPro" id="IPR005467">
    <property type="entry name" value="His_kinase_dom"/>
</dbReference>